<keyword evidence="4 6" id="KW-1133">Transmembrane helix</keyword>
<dbReference type="PANTHER" id="PTHR43568">
    <property type="entry name" value="P PROTEIN"/>
    <property type="match status" value="1"/>
</dbReference>
<feature type="transmembrane region" description="Helical" evidence="6">
    <location>
        <begin position="140"/>
        <end position="158"/>
    </location>
</feature>
<feature type="transmembrane region" description="Helical" evidence="6">
    <location>
        <begin position="235"/>
        <end position="267"/>
    </location>
</feature>
<feature type="transmembrane region" description="Helical" evidence="6">
    <location>
        <begin position="410"/>
        <end position="433"/>
    </location>
</feature>
<comment type="subcellular location">
    <subcellularLocation>
        <location evidence="1">Membrane</location>
        <topology evidence="1">Multi-pass membrane protein</topology>
    </subcellularLocation>
</comment>
<feature type="transmembrane region" description="Helical" evidence="6">
    <location>
        <begin position="358"/>
        <end position="377"/>
    </location>
</feature>
<proteinExistence type="predicted"/>
<dbReference type="Pfam" id="PF03600">
    <property type="entry name" value="CitMHS"/>
    <property type="match status" value="1"/>
</dbReference>
<evidence type="ECO:0000313" key="8">
    <source>
        <dbReference type="EMBL" id="KKN19026.1"/>
    </source>
</evidence>
<dbReference type="EMBL" id="LAZR01003374">
    <property type="protein sequence ID" value="KKN19026.1"/>
    <property type="molecule type" value="Genomic_DNA"/>
</dbReference>
<feature type="transmembrane region" description="Helical" evidence="6">
    <location>
        <begin position="96"/>
        <end position="128"/>
    </location>
</feature>
<evidence type="ECO:0000256" key="2">
    <source>
        <dbReference type="ARBA" id="ARBA00022448"/>
    </source>
</evidence>
<reference evidence="8" key="1">
    <citation type="journal article" date="2015" name="Nature">
        <title>Complex archaea that bridge the gap between prokaryotes and eukaryotes.</title>
        <authorList>
            <person name="Spang A."/>
            <person name="Saw J.H."/>
            <person name="Jorgensen S.L."/>
            <person name="Zaremba-Niedzwiedzka K."/>
            <person name="Martijn J."/>
            <person name="Lind A.E."/>
            <person name="van Eijk R."/>
            <person name="Schleper C."/>
            <person name="Guy L."/>
            <person name="Ettema T.J."/>
        </authorList>
    </citation>
    <scope>NUCLEOTIDE SEQUENCE</scope>
</reference>
<feature type="transmembrane region" description="Helical" evidence="6">
    <location>
        <begin position="5"/>
        <end position="21"/>
    </location>
</feature>
<dbReference type="PANTHER" id="PTHR43568:SF1">
    <property type="entry name" value="P PROTEIN"/>
    <property type="match status" value="1"/>
</dbReference>
<evidence type="ECO:0000256" key="5">
    <source>
        <dbReference type="ARBA" id="ARBA00023136"/>
    </source>
</evidence>
<evidence type="ECO:0000256" key="1">
    <source>
        <dbReference type="ARBA" id="ARBA00004141"/>
    </source>
</evidence>
<protein>
    <recommendedName>
        <fullName evidence="7">Citrate transporter-like domain-containing protein</fullName>
    </recommendedName>
</protein>
<dbReference type="AlphaFoldDB" id="A0A0F9R130"/>
<keyword evidence="5 6" id="KW-0472">Membrane</keyword>
<dbReference type="GO" id="GO:0016020">
    <property type="term" value="C:membrane"/>
    <property type="evidence" value="ECO:0007669"/>
    <property type="project" value="UniProtKB-SubCell"/>
</dbReference>
<evidence type="ECO:0000256" key="3">
    <source>
        <dbReference type="ARBA" id="ARBA00022692"/>
    </source>
</evidence>
<feature type="transmembrane region" description="Helical" evidence="6">
    <location>
        <begin position="318"/>
        <end position="346"/>
    </location>
</feature>
<feature type="transmembrane region" description="Helical" evidence="6">
    <location>
        <begin position="279"/>
        <end position="298"/>
    </location>
</feature>
<feature type="transmembrane region" description="Helical" evidence="6">
    <location>
        <begin position="178"/>
        <end position="196"/>
    </location>
</feature>
<feature type="transmembrane region" description="Helical" evidence="6">
    <location>
        <begin position="53"/>
        <end position="76"/>
    </location>
</feature>
<evidence type="ECO:0000256" key="4">
    <source>
        <dbReference type="ARBA" id="ARBA00022989"/>
    </source>
</evidence>
<sequence length="434" mass="49081">MNLPAIIFNLVLFTILMAFFSQRKLDYFPIALIIGAFAVISMLTLFNVKEEEILGFINFNTLIFIFAMQIIIYYATNDRVLEYFAIKLIHITKGNNRLFFCLICLFTGTLVAFIEDLTLSLILIPLIYRTCRILEIRPGTYMMGVTITINIGAILTPISSLKNLIIGEEFGWGFGEYLANMGILFIITLISTIFLMDRFILKKEEKPTEKNKKILLEYLDPRMAIRNKKYFSMTIIILLTTFVIMILGFSPALVALISAAILLLIHYKESNFSDIKSDIEWKLIITFAIMFILSNSLARFGFSEIISTRLISLLNDNIYLAVLMTLCITSLLSAFLAGTPVTIILLPIFSTIVGEGFFPNPIIIAFIGGVNMAGNFLPQGSSCDMLTLSLAKKYEVVNLDYRRLLKTGSLFAMMHFFIIMGYTMVYTLILSLAI</sequence>
<keyword evidence="2" id="KW-0813">Transport</keyword>
<keyword evidence="3 6" id="KW-0812">Transmembrane</keyword>
<dbReference type="GO" id="GO:0055085">
    <property type="term" value="P:transmembrane transport"/>
    <property type="evidence" value="ECO:0007669"/>
    <property type="project" value="InterPro"/>
</dbReference>
<dbReference type="InterPro" id="IPR004680">
    <property type="entry name" value="Cit_transptr-like_dom"/>
</dbReference>
<comment type="caution">
    <text evidence="8">The sequence shown here is derived from an EMBL/GenBank/DDBJ whole genome shotgun (WGS) entry which is preliminary data.</text>
</comment>
<organism evidence="8">
    <name type="scientific">marine sediment metagenome</name>
    <dbReference type="NCBI Taxonomy" id="412755"/>
    <lineage>
        <taxon>unclassified sequences</taxon>
        <taxon>metagenomes</taxon>
        <taxon>ecological metagenomes</taxon>
    </lineage>
</organism>
<feature type="domain" description="Citrate transporter-like" evidence="7">
    <location>
        <begin position="30"/>
        <end position="365"/>
    </location>
</feature>
<name>A0A0F9R130_9ZZZZ</name>
<evidence type="ECO:0000256" key="6">
    <source>
        <dbReference type="SAM" id="Phobius"/>
    </source>
</evidence>
<evidence type="ECO:0000259" key="7">
    <source>
        <dbReference type="Pfam" id="PF03600"/>
    </source>
</evidence>
<feature type="transmembrane region" description="Helical" evidence="6">
    <location>
        <begin position="27"/>
        <end position="46"/>
    </location>
</feature>
<gene>
    <name evidence="8" type="ORF">LCGC14_0949860</name>
</gene>
<accession>A0A0F9R130</accession>
<dbReference type="InterPro" id="IPR051475">
    <property type="entry name" value="Diverse_Ion_Transporter"/>
</dbReference>